<feature type="domain" description="PPIase FKBP-type" evidence="11">
    <location>
        <begin position="17"/>
        <end position="105"/>
    </location>
</feature>
<organism evidence="12 13">
    <name type="scientific">Chiloscyllium punctatum</name>
    <name type="common">Brownbanded bambooshark</name>
    <name type="synonym">Hemiscyllium punctatum</name>
    <dbReference type="NCBI Taxonomy" id="137246"/>
    <lineage>
        <taxon>Eukaryota</taxon>
        <taxon>Metazoa</taxon>
        <taxon>Chordata</taxon>
        <taxon>Craniata</taxon>
        <taxon>Vertebrata</taxon>
        <taxon>Chondrichthyes</taxon>
        <taxon>Elasmobranchii</taxon>
        <taxon>Galeomorphii</taxon>
        <taxon>Galeoidea</taxon>
        <taxon>Orectolobiformes</taxon>
        <taxon>Hemiscylliidae</taxon>
        <taxon>Chiloscyllium</taxon>
    </lineage>
</organism>
<evidence type="ECO:0000256" key="5">
    <source>
        <dbReference type="ARBA" id="ARBA00023110"/>
    </source>
</evidence>
<evidence type="ECO:0000256" key="9">
    <source>
        <dbReference type="PROSITE-ProRule" id="PRU00339"/>
    </source>
</evidence>
<keyword evidence="6" id="KW-0143">Chaperone</keyword>
<keyword evidence="3" id="KW-0677">Repeat</keyword>
<dbReference type="Pfam" id="PF00254">
    <property type="entry name" value="FKBP_C"/>
    <property type="match status" value="2"/>
</dbReference>
<comment type="caution">
    <text evidence="12">The sequence shown here is derived from an EMBL/GenBank/DDBJ whole genome shotgun (WGS) entry which is preliminary data.</text>
</comment>
<feature type="non-terminal residue" evidence="12">
    <location>
        <position position="1"/>
    </location>
</feature>
<keyword evidence="5 8" id="KW-0697">Rotamase</keyword>
<dbReference type="AlphaFoldDB" id="A0A401T7B5"/>
<dbReference type="PANTHER" id="PTHR46512:SF9">
    <property type="entry name" value="PEPTIDYLPROLYL ISOMERASE"/>
    <property type="match status" value="1"/>
</dbReference>
<comment type="catalytic activity">
    <reaction evidence="1 8">
        <text>[protein]-peptidylproline (omega=180) = [protein]-peptidylproline (omega=0)</text>
        <dbReference type="Rhea" id="RHEA:16237"/>
        <dbReference type="Rhea" id="RHEA-COMP:10747"/>
        <dbReference type="Rhea" id="RHEA-COMP:10748"/>
        <dbReference type="ChEBI" id="CHEBI:83833"/>
        <dbReference type="ChEBI" id="CHEBI:83834"/>
        <dbReference type="EC" id="5.2.1.8"/>
    </reaction>
</comment>
<dbReference type="PROSITE" id="PS50059">
    <property type="entry name" value="FKBP_PPIASE"/>
    <property type="match status" value="2"/>
</dbReference>
<dbReference type="Gene3D" id="1.25.40.10">
    <property type="entry name" value="Tetratricopeptide repeat domain"/>
    <property type="match status" value="1"/>
</dbReference>
<evidence type="ECO:0000256" key="1">
    <source>
        <dbReference type="ARBA" id="ARBA00000971"/>
    </source>
</evidence>
<dbReference type="EMBL" id="BEZZ01001205">
    <property type="protein sequence ID" value="GCC38539.1"/>
    <property type="molecule type" value="Genomic_DNA"/>
</dbReference>
<reference evidence="12 13" key="1">
    <citation type="journal article" date="2018" name="Nat. Ecol. Evol.">
        <title>Shark genomes provide insights into elasmobranch evolution and the origin of vertebrates.</title>
        <authorList>
            <person name="Hara Y"/>
            <person name="Yamaguchi K"/>
            <person name="Onimaru K"/>
            <person name="Kadota M"/>
            <person name="Koyanagi M"/>
            <person name="Keeley SD"/>
            <person name="Tatsumi K"/>
            <person name="Tanaka K"/>
            <person name="Motone F"/>
            <person name="Kageyama Y"/>
            <person name="Nozu R"/>
            <person name="Adachi N"/>
            <person name="Nishimura O"/>
            <person name="Nakagawa R"/>
            <person name="Tanegashima C"/>
            <person name="Kiyatake I"/>
            <person name="Matsumoto R"/>
            <person name="Murakumo K"/>
            <person name="Nishida K"/>
            <person name="Terakita A"/>
            <person name="Kuratani S"/>
            <person name="Sato K"/>
            <person name="Hyodo S Kuraku.S."/>
        </authorList>
    </citation>
    <scope>NUCLEOTIDE SEQUENCE [LARGE SCALE GENOMIC DNA]</scope>
</reference>
<dbReference type="FunFam" id="3.10.50.40:FF:000013">
    <property type="entry name" value="Peptidylprolyl isomerase"/>
    <property type="match status" value="1"/>
</dbReference>
<dbReference type="OMA" id="ANCNSAL"/>
<keyword evidence="7 8" id="KW-0413">Isomerase</keyword>
<feature type="domain" description="PPIase FKBP-type" evidence="11">
    <location>
        <begin position="134"/>
        <end position="220"/>
    </location>
</feature>
<keyword evidence="4 9" id="KW-0802">TPR repeat</keyword>
<dbReference type="GO" id="GO:0003755">
    <property type="term" value="F:peptidyl-prolyl cis-trans isomerase activity"/>
    <property type="evidence" value="ECO:0007669"/>
    <property type="project" value="UniProtKB-KW"/>
</dbReference>
<dbReference type="InterPro" id="IPR050754">
    <property type="entry name" value="FKBP4/5/8-like"/>
</dbReference>
<evidence type="ECO:0000313" key="13">
    <source>
        <dbReference type="Proteomes" id="UP000287033"/>
    </source>
</evidence>
<evidence type="ECO:0000256" key="4">
    <source>
        <dbReference type="ARBA" id="ARBA00022803"/>
    </source>
</evidence>
<feature type="region of interest" description="Disordered" evidence="10">
    <location>
        <begin position="388"/>
        <end position="422"/>
    </location>
</feature>
<gene>
    <name evidence="12" type="ORF">chiPu_0017054</name>
</gene>
<dbReference type="SMART" id="SM00028">
    <property type="entry name" value="TPR"/>
    <property type="match status" value="3"/>
</dbReference>
<dbReference type="Proteomes" id="UP000287033">
    <property type="component" value="Unassembled WGS sequence"/>
</dbReference>
<dbReference type="PANTHER" id="PTHR46512">
    <property type="entry name" value="PEPTIDYLPROLYL ISOMERASE"/>
    <property type="match status" value="1"/>
</dbReference>
<evidence type="ECO:0000313" key="12">
    <source>
        <dbReference type="EMBL" id="GCC38539.1"/>
    </source>
</evidence>
<dbReference type="SUPFAM" id="SSF54534">
    <property type="entry name" value="FKBP-like"/>
    <property type="match status" value="2"/>
</dbReference>
<dbReference type="Pfam" id="PF00515">
    <property type="entry name" value="TPR_1"/>
    <property type="match status" value="1"/>
</dbReference>
<dbReference type="FunFam" id="3.10.50.40:FF:000006">
    <property type="entry name" value="Peptidyl-prolyl cis-trans isomerase"/>
    <property type="match status" value="1"/>
</dbReference>
<dbReference type="InterPro" id="IPR019734">
    <property type="entry name" value="TPR_rpt"/>
</dbReference>
<feature type="repeat" description="TPR" evidence="9">
    <location>
        <begin position="320"/>
        <end position="353"/>
    </location>
</feature>
<dbReference type="SUPFAM" id="SSF48452">
    <property type="entry name" value="TPR-like"/>
    <property type="match status" value="1"/>
</dbReference>
<evidence type="ECO:0000256" key="6">
    <source>
        <dbReference type="ARBA" id="ARBA00023186"/>
    </source>
</evidence>
<dbReference type="InterPro" id="IPR046357">
    <property type="entry name" value="PPIase_dom_sf"/>
</dbReference>
<feature type="repeat" description="TPR" evidence="9">
    <location>
        <begin position="286"/>
        <end position="319"/>
    </location>
</feature>
<evidence type="ECO:0000256" key="7">
    <source>
        <dbReference type="ARBA" id="ARBA00023235"/>
    </source>
</evidence>
<dbReference type="FunFam" id="1.25.40.10:FF:000008">
    <property type="entry name" value="Peptidylprolyl isomerase"/>
    <property type="match status" value="1"/>
</dbReference>
<evidence type="ECO:0000256" key="2">
    <source>
        <dbReference type="ARBA" id="ARBA00013194"/>
    </source>
</evidence>
<evidence type="ECO:0000256" key="10">
    <source>
        <dbReference type="SAM" id="MobiDB-lite"/>
    </source>
</evidence>
<proteinExistence type="predicted"/>
<dbReference type="InterPro" id="IPR011990">
    <property type="entry name" value="TPR-like_helical_dom_sf"/>
</dbReference>
<dbReference type="OrthoDB" id="433738at2759"/>
<dbReference type="EC" id="5.2.1.8" evidence="2 8"/>
<dbReference type="PROSITE" id="PS50005">
    <property type="entry name" value="TPR"/>
    <property type="match status" value="2"/>
</dbReference>
<evidence type="ECO:0000256" key="8">
    <source>
        <dbReference type="PROSITE-ProRule" id="PRU00277"/>
    </source>
</evidence>
<evidence type="ECO:0000259" key="11">
    <source>
        <dbReference type="PROSITE" id="PS50059"/>
    </source>
</evidence>
<dbReference type="InterPro" id="IPR001179">
    <property type="entry name" value="PPIase_FKBP_dom"/>
</dbReference>
<name>A0A401T7B5_CHIPU</name>
<dbReference type="Gene3D" id="3.10.50.40">
    <property type="match status" value="2"/>
</dbReference>
<accession>A0A401T7B5</accession>
<dbReference type="STRING" id="137246.A0A401T7B5"/>
<evidence type="ECO:0000256" key="3">
    <source>
        <dbReference type="ARBA" id="ARBA00022737"/>
    </source>
</evidence>
<keyword evidence="13" id="KW-1185">Reference proteome</keyword>
<sequence>LQVVKKRGNDEETPMIGDKVFVHYTGTLLNGKIFDSSRERKEQFVFDLGKGQVLKAWDIGVASMKKGEICQLICKANYAYGAAGSPPKVPANATLLFEVELLDFKGEDLTEYEDGGIIRRIKKKGQGFSTPNEGATVEVYLEGRSSAVLFDQRDVTFVVGEGEDQDIPIGVDKALEKMQRGEHCILHLMPEYGFGDLGKPCLNVPPNAELDYEILLKNFEKAKESWEMNAQEKLERAVLVKEKGTHYFKAGKYKQAQIQYRKIVAWLQQEYCLTQDESRRAKALVLAAHLNVAMCYLKLNKYLKAVESCDRALEIDRTNEKALYRRGEARLCVNEFDLAKADFQKVLQVNPENKAAKVQIVLCQNRMKEHHERNKKIYANMFQKFADRDSKEETRKCSRQKEKNVFKDVEEDPPEKKAREAE</sequence>
<protein>
    <recommendedName>
        <fullName evidence="2 8">peptidylprolyl isomerase</fullName>
        <ecNumber evidence="2 8">5.2.1.8</ecNumber>
    </recommendedName>
</protein>